<accession>A0A0L0UKK4</accession>
<evidence type="ECO:0000313" key="1">
    <source>
        <dbReference type="EMBL" id="KNE87212.1"/>
    </source>
</evidence>
<proteinExistence type="predicted"/>
<dbReference type="EMBL" id="AJIL01004048">
    <property type="protein sequence ID" value="KNE87811.1"/>
    <property type="molecule type" value="Genomic_DNA"/>
</dbReference>
<name>A0A0L0UKK4_9BASI</name>
<reference evidence="4" key="2">
    <citation type="submission" date="2014-03" db="EMBL/GenBank/DDBJ databases">
        <title>The Genome Sequence of Puccinia striiformis f. sp. tritici PST-78.</title>
        <authorList>
            <consortium name="The Broad Institute Genome Sequencing Platform"/>
            <person name="Cuomo C."/>
            <person name="Hulbert S."/>
            <person name="Chen X."/>
            <person name="Walker B."/>
            <person name="Young S.K."/>
            <person name="Zeng Q."/>
            <person name="Gargeya S."/>
            <person name="Fitzgerald M."/>
            <person name="Haas B."/>
            <person name="Abouelleil A."/>
            <person name="Alvarado L."/>
            <person name="Arachchi H.M."/>
            <person name="Berlin A.M."/>
            <person name="Chapman S.B."/>
            <person name="Goldberg J."/>
            <person name="Griggs A."/>
            <person name="Gujja S."/>
            <person name="Hansen M."/>
            <person name="Howarth C."/>
            <person name="Imamovic A."/>
            <person name="Larimer J."/>
            <person name="McCowan C."/>
            <person name="Montmayeur A."/>
            <person name="Murphy C."/>
            <person name="Neiman D."/>
            <person name="Pearson M."/>
            <person name="Priest M."/>
            <person name="Roberts A."/>
            <person name="Saif S."/>
            <person name="Shea T."/>
            <person name="Sisk P."/>
            <person name="Sykes S."/>
            <person name="Wortman J."/>
            <person name="Nusbaum C."/>
            <person name="Birren B."/>
        </authorList>
    </citation>
    <scope>NUCLEOTIDE SEQUENCE [LARGE SCALE GENOMIC DNA]</scope>
    <source>
        <strain evidence="4">race PST-78</strain>
    </source>
</reference>
<reference evidence="2" key="1">
    <citation type="submission" date="2014-03" db="EMBL/GenBank/DDBJ databases">
        <title>Cloning and expression analysis of gamma-glutamylcysteines synthetase in perennial ryegrass.</title>
        <authorList>
            <person name="Wei S."/>
            <person name="Sun Z."/>
        </authorList>
    </citation>
    <scope>NUCLEOTIDE SEQUENCE</scope>
    <source>
        <strain evidence="2">Race PST-78</strain>
    </source>
</reference>
<protein>
    <submittedName>
        <fullName evidence="2">Uncharacterized protein</fullName>
    </submittedName>
</protein>
<evidence type="ECO:0000313" key="2">
    <source>
        <dbReference type="EMBL" id="KNE87470.1"/>
    </source>
</evidence>
<dbReference type="Proteomes" id="UP000054564">
    <property type="component" value="Unassembled WGS sequence"/>
</dbReference>
<gene>
    <name evidence="3" type="ORF">PSTG_18798</name>
    <name evidence="2" type="ORF">PSTG_19145</name>
    <name evidence="1" type="ORF">PSTG_19407</name>
</gene>
<sequence>MPFLYGLIMGMFHKRGLSSDTFEDENARESANVHNDLEGVVGDQVPEMYGEVAFVKLLTGKEQAFARCSRGQFPPAPQLGAVLCMWSFGASAGVS</sequence>
<evidence type="ECO:0000313" key="3">
    <source>
        <dbReference type="EMBL" id="KNE87811.1"/>
    </source>
</evidence>
<evidence type="ECO:0000313" key="4">
    <source>
        <dbReference type="Proteomes" id="UP000054564"/>
    </source>
</evidence>
<comment type="caution">
    <text evidence="2">The sequence shown here is derived from an EMBL/GenBank/DDBJ whole genome shotgun (WGS) entry which is preliminary data.</text>
</comment>
<dbReference type="EMBL" id="AJIL01006266">
    <property type="protein sequence ID" value="KNE87212.1"/>
    <property type="molecule type" value="Genomic_DNA"/>
</dbReference>
<keyword evidence="4" id="KW-1185">Reference proteome</keyword>
<dbReference type="AlphaFoldDB" id="A0A0L0UKK4"/>
<dbReference type="EMBL" id="AJIL01005275">
    <property type="protein sequence ID" value="KNE87470.1"/>
    <property type="molecule type" value="Genomic_DNA"/>
</dbReference>
<organism evidence="2 4">
    <name type="scientific">Puccinia striiformis f. sp. tritici PST-78</name>
    <dbReference type="NCBI Taxonomy" id="1165861"/>
    <lineage>
        <taxon>Eukaryota</taxon>
        <taxon>Fungi</taxon>
        <taxon>Dikarya</taxon>
        <taxon>Basidiomycota</taxon>
        <taxon>Pucciniomycotina</taxon>
        <taxon>Pucciniomycetes</taxon>
        <taxon>Pucciniales</taxon>
        <taxon>Pucciniaceae</taxon>
        <taxon>Puccinia</taxon>
    </lineage>
</organism>